<dbReference type="InterPro" id="IPR010666">
    <property type="entry name" value="Znf_GRF"/>
</dbReference>
<evidence type="ECO:0000256" key="3">
    <source>
        <dbReference type="ARBA" id="ARBA00022833"/>
    </source>
</evidence>
<dbReference type="Pfam" id="PF06839">
    <property type="entry name" value="Zn_ribbon_GRF"/>
    <property type="match status" value="1"/>
</dbReference>
<evidence type="ECO:0000259" key="6">
    <source>
        <dbReference type="PROSITE" id="PS51999"/>
    </source>
</evidence>
<accession>A0A1J6IG28</accession>
<dbReference type="OMA" id="KEDNGCH"/>
<dbReference type="STRING" id="49451.A0A1J6IG28"/>
<reference evidence="7" key="1">
    <citation type="submission" date="2016-11" db="EMBL/GenBank/DDBJ databases">
        <title>The genome of Nicotiana attenuata.</title>
        <authorList>
            <person name="Xu S."/>
            <person name="Brockmoeller T."/>
            <person name="Gaquerel E."/>
            <person name="Navarro A."/>
            <person name="Kuhl H."/>
            <person name="Gase K."/>
            <person name="Ling Z."/>
            <person name="Zhou W."/>
            <person name="Kreitzer C."/>
            <person name="Stanke M."/>
            <person name="Tang H."/>
            <person name="Lyons E."/>
            <person name="Pandey P."/>
            <person name="Pandey S.P."/>
            <person name="Timmermann B."/>
            <person name="Baldwin I.T."/>
        </authorList>
    </citation>
    <scope>NUCLEOTIDE SEQUENCE [LARGE SCALE GENOMIC DNA]</scope>
    <source>
        <strain evidence="7">UT</strain>
    </source>
</reference>
<organism evidence="7 8">
    <name type="scientific">Nicotiana attenuata</name>
    <name type="common">Coyote tobacco</name>
    <dbReference type="NCBI Taxonomy" id="49451"/>
    <lineage>
        <taxon>Eukaryota</taxon>
        <taxon>Viridiplantae</taxon>
        <taxon>Streptophyta</taxon>
        <taxon>Embryophyta</taxon>
        <taxon>Tracheophyta</taxon>
        <taxon>Spermatophyta</taxon>
        <taxon>Magnoliopsida</taxon>
        <taxon>eudicotyledons</taxon>
        <taxon>Gunneridae</taxon>
        <taxon>Pentapetalae</taxon>
        <taxon>asterids</taxon>
        <taxon>lamiids</taxon>
        <taxon>Solanales</taxon>
        <taxon>Solanaceae</taxon>
        <taxon>Nicotianoideae</taxon>
        <taxon>Nicotianeae</taxon>
        <taxon>Nicotiana</taxon>
    </lineage>
</organism>
<dbReference type="SMR" id="A0A1J6IG28"/>
<dbReference type="Gramene" id="OIS96694">
    <property type="protein sequence ID" value="OIS96694"/>
    <property type="gene ID" value="A4A49_60721"/>
</dbReference>
<dbReference type="EMBL" id="MJEQ01037193">
    <property type="protein sequence ID" value="OIS96694.1"/>
    <property type="molecule type" value="Genomic_DNA"/>
</dbReference>
<evidence type="ECO:0000313" key="7">
    <source>
        <dbReference type="EMBL" id="OIS96694.1"/>
    </source>
</evidence>
<feature type="domain" description="GRF-type" evidence="6">
    <location>
        <begin position="8"/>
        <end position="49"/>
    </location>
</feature>
<protein>
    <recommendedName>
        <fullName evidence="6">GRF-type domain-containing protein</fullName>
    </recommendedName>
</protein>
<proteinExistence type="predicted"/>
<dbReference type="Proteomes" id="UP000187609">
    <property type="component" value="Unassembled WGS sequence"/>
</dbReference>
<evidence type="ECO:0000313" key="8">
    <source>
        <dbReference type="Proteomes" id="UP000187609"/>
    </source>
</evidence>
<dbReference type="PANTHER" id="PTHR33248">
    <property type="entry name" value="ZINC ION-BINDING PROTEIN"/>
    <property type="match status" value="1"/>
</dbReference>
<keyword evidence="1" id="KW-0479">Metal-binding</keyword>
<keyword evidence="3" id="KW-0862">Zinc</keyword>
<name>A0A1J6IG28_NICAT</name>
<evidence type="ECO:0000256" key="1">
    <source>
        <dbReference type="ARBA" id="ARBA00022723"/>
    </source>
</evidence>
<keyword evidence="5" id="KW-0175">Coiled coil</keyword>
<evidence type="ECO:0000256" key="5">
    <source>
        <dbReference type="SAM" id="Coils"/>
    </source>
</evidence>
<dbReference type="PROSITE" id="PS51999">
    <property type="entry name" value="ZF_GRF"/>
    <property type="match status" value="1"/>
</dbReference>
<feature type="non-terminal residue" evidence="7">
    <location>
        <position position="1"/>
    </location>
</feature>
<evidence type="ECO:0000256" key="2">
    <source>
        <dbReference type="ARBA" id="ARBA00022771"/>
    </source>
</evidence>
<dbReference type="GO" id="GO:0008270">
    <property type="term" value="F:zinc ion binding"/>
    <property type="evidence" value="ECO:0007669"/>
    <property type="project" value="UniProtKB-KW"/>
</dbReference>
<keyword evidence="8" id="KW-1185">Reference proteome</keyword>
<keyword evidence="2 4" id="KW-0863">Zinc-finger</keyword>
<sequence>SCSSKRRCHCGEIAHLFTSKTSFNPIRRFYKCPKPEANSCGYWEWHDEVFPDRALVVISNLKAQLDASTVKINTLSTSLDAVKIERDKLKEKVKTMEAINNSQVNKARELEEKFMKLKMFIMIF</sequence>
<comment type="caution">
    <text evidence="7">The sequence shown here is derived from an EMBL/GenBank/DDBJ whole genome shotgun (WGS) entry which is preliminary data.</text>
</comment>
<feature type="non-terminal residue" evidence="7">
    <location>
        <position position="124"/>
    </location>
</feature>
<gene>
    <name evidence="7" type="ORF">A4A49_60721</name>
</gene>
<evidence type="ECO:0000256" key="4">
    <source>
        <dbReference type="PROSITE-ProRule" id="PRU01343"/>
    </source>
</evidence>
<feature type="coiled-coil region" evidence="5">
    <location>
        <begin position="72"/>
        <end position="113"/>
    </location>
</feature>
<dbReference type="AlphaFoldDB" id="A0A1J6IG28"/>